<dbReference type="InterPro" id="IPR022675">
    <property type="entry name" value="G6P_DH_C"/>
</dbReference>
<evidence type="ECO:0000256" key="1">
    <source>
        <dbReference type="ARBA" id="ARBA00004921"/>
    </source>
</evidence>
<dbReference type="GO" id="GO:0006006">
    <property type="term" value="P:glucose metabolic process"/>
    <property type="evidence" value="ECO:0007669"/>
    <property type="project" value="InterPro"/>
</dbReference>
<evidence type="ECO:0000313" key="6">
    <source>
        <dbReference type="EMBL" id="GAI16967.1"/>
    </source>
</evidence>
<dbReference type="InterPro" id="IPR001282">
    <property type="entry name" value="G6P_DH"/>
</dbReference>
<name>X1LCG6_9ZZZZ</name>
<dbReference type="EMBL" id="BARV01005673">
    <property type="protein sequence ID" value="GAI16967.1"/>
    <property type="molecule type" value="Genomic_DNA"/>
</dbReference>
<evidence type="ECO:0000256" key="4">
    <source>
        <dbReference type="ARBA" id="ARBA00023277"/>
    </source>
</evidence>
<keyword evidence="2" id="KW-0521">NADP</keyword>
<organism evidence="6">
    <name type="scientific">marine sediment metagenome</name>
    <dbReference type="NCBI Taxonomy" id="412755"/>
    <lineage>
        <taxon>unclassified sequences</taxon>
        <taxon>metagenomes</taxon>
        <taxon>ecological metagenomes</taxon>
    </lineage>
</organism>
<gene>
    <name evidence="6" type="ORF">S06H3_11584</name>
</gene>
<evidence type="ECO:0000259" key="5">
    <source>
        <dbReference type="Pfam" id="PF02781"/>
    </source>
</evidence>
<dbReference type="GO" id="GO:0009051">
    <property type="term" value="P:pentose-phosphate shunt, oxidative branch"/>
    <property type="evidence" value="ECO:0007669"/>
    <property type="project" value="TreeGrafter"/>
</dbReference>
<comment type="pathway">
    <text evidence="1">Carbohydrate degradation.</text>
</comment>
<keyword evidence="3" id="KW-0560">Oxidoreductase</keyword>
<dbReference type="PANTHER" id="PTHR23429">
    <property type="entry name" value="GLUCOSE-6-PHOSPHATE 1-DEHYDROGENASE G6PD"/>
    <property type="match status" value="1"/>
</dbReference>
<dbReference type="AlphaFoldDB" id="X1LCG6"/>
<dbReference type="GO" id="GO:0004345">
    <property type="term" value="F:glucose-6-phosphate dehydrogenase activity"/>
    <property type="evidence" value="ECO:0007669"/>
    <property type="project" value="InterPro"/>
</dbReference>
<reference evidence="6" key="1">
    <citation type="journal article" date="2014" name="Front. Microbiol.">
        <title>High frequency of phylogenetically diverse reductive dehalogenase-homologous genes in deep subseafloor sedimentary metagenomes.</title>
        <authorList>
            <person name="Kawai M."/>
            <person name="Futagami T."/>
            <person name="Toyoda A."/>
            <person name="Takaki Y."/>
            <person name="Nishi S."/>
            <person name="Hori S."/>
            <person name="Arai W."/>
            <person name="Tsubouchi T."/>
            <person name="Morono Y."/>
            <person name="Uchiyama I."/>
            <person name="Ito T."/>
            <person name="Fujiyama A."/>
            <person name="Inagaki F."/>
            <person name="Takami H."/>
        </authorList>
    </citation>
    <scope>NUCLEOTIDE SEQUENCE</scope>
    <source>
        <strain evidence="6">Expedition CK06-06</strain>
    </source>
</reference>
<proteinExistence type="predicted"/>
<comment type="caution">
    <text evidence="6">The sequence shown here is derived from an EMBL/GenBank/DDBJ whole genome shotgun (WGS) entry which is preliminary data.</text>
</comment>
<dbReference type="Pfam" id="PF02781">
    <property type="entry name" value="G6PD_C"/>
    <property type="match status" value="1"/>
</dbReference>
<accession>X1LCG6</accession>
<dbReference type="SUPFAM" id="SSF55347">
    <property type="entry name" value="Glyceraldehyde-3-phosphate dehydrogenase-like, C-terminal domain"/>
    <property type="match status" value="1"/>
</dbReference>
<dbReference type="PANTHER" id="PTHR23429:SF0">
    <property type="entry name" value="GLUCOSE-6-PHOSPHATE 1-DEHYDROGENASE"/>
    <property type="match status" value="1"/>
</dbReference>
<dbReference type="GO" id="GO:0050661">
    <property type="term" value="F:NADP binding"/>
    <property type="evidence" value="ECO:0007669"/>
    <property type="project" value="InterPro"/>
</dbReference>
<dbReference type="GO" id="GO:0005829">
    <property type="term" value="C:cytosol"/>
    <property type="evidence" value="ECO:0007669"/>
    <property type="project" value="TreeGrafter"/>
</dbReference>
<evidence type="ECO:0000256" key="3">
    <source>
        <dbReference type="ARBA" id="ARBA00023002"/>
    </source>
</evidence>
<keyword evidence="4" id="KW-0119">Carbohydrate metabolism</keyword>
<protein>
    <recommendedName>
        <fullName evidence="5">Glucose-6-phosphate dehydrogenase C-terminal domain-containing protein</fullName>
    </recommendedName>
</protein>
<feature type="domain" description="Glucose-6-phosphate dehydrogenase C-terminal" evidence="5">
    <location>
        <begin position="12"/>
        <end position="102"/>
    </location>
</feature>
<evidence type="ECO:0000256" key="2">
    <source>
        <dbReference type="ARBA" id="ARBA00022857"/>
    </source>
</evidence>
<sequence length="113" mass="13273">MNLLFQISSKTEFANLKANMEFCHPSQFHINSPKAYEILLHEIILGDQTLFTRWDGVETSWKYTESILEITGRRKKEFPNYRAGSFGPEEADKLIEGDGREWCMPRKMENMPR</sequence>
<dbReference type="Gene3D" id="3.30.360.10">
    <property type="entry name" value="Dihydrodipicolinate Reductase, domain 2"/>
    <property type="match status" value="1"/>
</dbReference>